<evidence type="ECO:0000256" key="6">
    <source>
        <dbReference type="ARBA" id="ARBA00022741"/>
    </source>
</evidence>
<dbReference type="EMBL" id="JBHSQS010000003">
    <property type="protein sequence ID" value="MFC5922718.1"/>
    <property type="molecule type" value="Genomic_DNA"/>
</dbReference>
<organism evidence="12 13">
    <name type="scientific">Micromonospora vulcania</name>
    <dbReference type="NCBI Taxonomy" id="1441873"/>
    <lineage>
        <taxon>Bacteria</taxon>
        <taxon>Bacillati</taxon>
        <taxon>Actinomycetota</taxon>
        <taxon>Actinomycetes</taxon>
        <taxon>Micromonosporales</taxon>
        <taxon>Micromonosporaceae</taxon>
        <taxon>Micromonospora</taxon>
    </lineage>
</organism>
<dbReference type="NCBIfam" id="NF001591">
    <property type="entry name" value="PRK00393.1"/>
    <property type="match status" value="1"/>
</dbReference>
<dbReference type="CDD" id="cd00641">
    <property type="entry name" value="GTP_cyclohydro2"/>
    <property type="match status" value="1"/>
</dbReference>
<accession>A0ABW1H0P4</accession>
<dbReference type="RefSeq" id="WP_377507129.1">
    <property type="nucleotide sequence ID" value="NZ_JBHSQS010000003.1"/>
</dbReference>
<dbReference type="GO" id="GO:0003935">
    <property type="term" value="F:GTP cyclohydrolase II activity"/>
    <property type="evidence" value="ECO:0007669"/>
    <property type="project" value="UniProtKB-EC"/>
</dbReference>
<comment type="catalytic activity">
    <reaction evidence="10">
        <text>GTP + 4 H2O = 2,5-diamino-6-hydroxy-4-(5-phosphoribosylamino)-pyrimidine + formate + 2 phosphate + 3 H(+)</text>
        <dbReference type="Rhea" id="RHEA:23704"/>
        <dbReference type="ChEBI" id="CHEBI:15377"/>
        <dbReference type="ChEBI" id="CHEBI:15378"/>
        <dbReference type="ChEBI" id="CHEBI:15740"/>
        <dbReference type="ChEBI" id="CHEBI:37565"/>
        <dbReference type="ChEBI" id="CHEBI:43474"/>
        <dbReference type="ChEBI" id="CHEBI:58614"/>
        <dbReference type="EC" id="3.5.4.25"/>
    </reaction>
</comment>
<feature type="domain" description="GTP cyclohydrolase II" evidence="11">
    <location>
        <begin position="35"/>
        <end position="183"/>
    </location>
</feature>
<dbReference type="EC" id="3.5.4.25" evidence="3"/>
<dbReference type="Pfam" id="PF00925">
    <property type="entry name" value="GTP_cyclohydro2"/>
    <property type="match status" value="1"/>
</dbReference>
<dbReference type="InterPro" id="IPR036144">
    <property type="entry name" value="RibA-like_sf"/>
</dbReference>
<dbReference type="Gene3D" id="3.40.50.10990">
    <property type="entry name" value="GTP cyclohydrolase II"/>
    <property type="match status" value="1"/>
</dbReference>
<evidence type="ECO:0000256" key="1">
    <source>
        <dbReference type="ARBA" id="ARBA00001947"/>
    </source>
</evidence>
<name>A0ABW1H0P4_9ACTN</name>
<comment type="caution">
    <text evidence="12">The sequence shown here is derived from an EMBL/GenBank/DDBJ whole genome shotgun (WGS) entry which is preliminary data.</text>
</comment>
<keyword evidence="8" id="KW-0862">Zinc</keyword>
<dbReference type="InterPro" id="IPR032677">
    <property type="entry name" value="GTP_cyclohydro_II"/>
</dbReference>
<keyword evidence="5" id="KW-0479">Metal-binding</keyword>
<proteinExistence type="predicted"/>
<dbReference type="Proteomes" id="UP001596226">
    <property type="component" value="Unassembled WGS sequence"/>
</dbReference>
<dbReference type="InterPro" id="IPR000926">
    <property type="entry name" value="RibA"/>
</dbReference>
<evidence type="ECO:0000313" key="13">
    <source>
        <dbReference type="Proteomes" id="UP001596226"/>
    </source>
</evidence>
<reference evidence="13" key="1">
    <citation type="journal article" date="2019" name="Int. J. Syst. Evol. Microbiol.">
        <title>The Global Catalogue of Microorganisms (GCM) 10K type strain sequencing project: providing services to taxonomists for standard genome sequencing and annotation.</title>
        <authorList>
            <consortium name="The Broad Institute Genomics Platform"/>
            <consortium name="The Broad Institute Genome Sequencing Center for Infectious Disease"/>
            <person name="Wu L."/>
            <person name="Ma J."/>
        </authorList>
    </citation>
    <scope>NUCLEOTIDE SEQUENCE [LARGE SCALE GENOMIC DNA]</scope>
    <source>
        <strain evidence="13">CGMCC 4.7144</strain>
    </source>
</reference>
<dbReference type="SUPFAM" id="SSF142695">
    <property type="entry name" value="RibA-like"/>
    <property type="match status" value="1"/>
</dbReference>
<evidence type="ECO:0000313" key="12">
    <source>
        <dbReference type="EMBL" id="MFC5922718.1"/>
    </source>
</evidence>
<keyword evidence="6" id="KW-0547">Nucleotide-binding</keyword>
<comment type="cofactor">
    <cofactor evidence="1">
        <name>Zn(2+)</name>
        <dbReference type="ChEBI" id="CHEBI:29105"/>
    </cofactor>
</comment>
<evidence type="ECO:0000259" key="11">
    <source>
        <dbReference type="Pfam" id="PF00925"/>
    </source>
</evidence>
<evidence type="ECO:0000256" key="8">
    <source>
        <dbReference type="ARBA" id="ARBA00022833"/>
    </source>
</evidence>
<keyword evidence="7 12" id="KW-0378">Hydrolase</keyword>
<keyword evidence="9" id="KW-0342">GTP-binding</keyword>
<evidence type="ECO:0000256" key="5">
    <source>
        <dbReference type="ARBA" id="ARBA00022723"/>
    </source>
</evidence>
<dbReference type="PANTHER" id="PTHR21327:SF18">
    <property type="entry name" value="3,4-DIHYDROXY-2-BUTANONE 4-PHOSPHATE SYNTHASE"/>
    <property type="match status" value="1"/>
</dbReference>
<evidence type="ECO:0000256" key="2">
    <source>
        <dbReference type="ARBA" id="ARBA00004853"/>
    </source>
</evidence>
<evidence type="ECO:0000256" key="7">
    <source>
        <dbReference type="ARBA" id="ARBA00022801"/>
    </source>
</evidence>
<evidence type="ECO:0000256" key="4">
    <source>
        <dbReference type="ARBA" id="ARBA00022619"/>
    </source>
</evidence>
<dbReference type="PANTHER" id="PTHR21327">
    <property type="entry name" value="GTP CYCLOHYDROLASE II-RELATED"/>
    <property type="match status" value="1"/>
</dbReference>
<keyword evidence="4" id="KW-0686">Riboflavin biosynthesis</keyword>
<evidence type="ECO:0000256" key="10">
    <source>
        <dbReference type="ARBA" id="ARBA00049295"/>
    </source>
</evidence>
<comment type="pathway">
    <text evidence="2">Cofactor biosynthesis; riboflavin biosynthesis; 5-amino-6-(D-ribitylamino)uracil from GTP: step 1/4.</text>
</comment>
<sequence length="217" mass="23516">MQADQDAPPRRDVELPGIRTVVRVPLTTNPGGGWSEAEVITFTGLRDGLEHLAIRFGEPTPTPLVRIHSECLTGDVFGSGRCDCGPQLAEAVERISTEGGLILYLRQEGRGIGLYNKIDAYELQDSGLDTFAANRKLDFLDDDRDYGAAADMLNAMGTTCVSLLTNNPDKADQLRSHGIEVTTVEPTGVYLNPANLAYLQAKLNLGGHTIHLPKEQS</sequence>
<protein>
    <recommendedName>
        <fullName evidence="3">GTP cyclohydrolase II</fullName>
        <ecNumber evidence="3">3.5.4.25</ecNumber>
    </recommendedName>
</protein>
<keyword evidence="13" id="KW-1185">Reference proteome</keyword>
<evidence type="ECO:0000256" key="9">
    <source>
        <dbReference type="ARBA" id="ARBA00023134"/>
    </source>
</evidence>
<gene>
    <name evidence="12" type="primary">ribA</name>
    <name evidence="12" type="ORF">ACFQGL_05100</name>
</gene>
<evidence type="ECO:0000256" key="3">
    <source>
        <dbReference type="ARBA" id="ARBA00012762"/>
    </source>
</evidence>